<dbReference type="SUPFAM" id="SSF46785">
    <property type="entry name" value="Winged helix' DNA-binding domain"/>
    <property type="match status" value="1"/>
</dbReference>
<feature type="domain" description="Helix-turn-helix type 11" evidence="7">
    <location>
        <begin position="261"/>
        <end position="310"/>
    </location>
</feature>
<keyword evidence="3 6" id="KW-0812">Transmembrane</keyword>
<evidence type="ECO:0000259" key="7">
    <source>
        <dbReference type="Pfam" id="PF08279"/>
    </source>
</evidence>
<evidence type="ECO:0000313" key="9">
    <source>
        <dbReference type="EMBL" id="CEO90360.1"/>
    </source>
</evidence>
<evidence type="ECO:0000313" key="10">
    <source>
        <dbReference type="Proteomes" id="UP000046155"/>
    </source>
</evidence>
<protein>
    <submittedName>
        <fullName evidence="9">Putative Histidine kinase HAMP region domain protein</fullName>
    </submittedName>
</protein>
<dbReference type="InterPro" id="IPR036388">
    <property type="entry name" value="WH-like_DNA-bd_sf"/>
</dbReference>
<sequence>MRSLKNQVTLLVMGIIALVTMIVILVFYLQARPILLMNTETEAKRDIAAAEAIIDLKHPGPWHTRGGILYKGQAEVNNNYFLVDYIKELTGASCSIYLNNVCVSTTEIDGDCYIRAVDQSVPKEVRSKVLEAGQIYLGQAEVEGRVSQAAYKPIINDDGQVIGVLYIGTRSSLYNSIIYGSMKTIGIAGLILAVLIALITRYFVDRKLVKSKPLREVDAEIWRSPKQELVHNSIKDNDFDMLDTLLDWQQELPKGLNPLTLKEILLFLLENDGDEVTVKDVSKSMSLSTVTVRRYLDYMEECGLVDVEQEYGSVGRPLKLYKLKG</sequence>
<dbReference type="Pfam" id="PF08279">
    <property type="entry name" value="HTH_11"/>
    <property type="match status" value="1"/>
</dbReference>
<reference evidence="10" key="1">
    <citation type="submission" date="2015-01" db="EMBL/GenBank/DDBJ databases">
        <authorList>
            <person name="Manzoor Shahid"/>
            <person name="Zubair Saima"/>
        </authorList>
    </citation>
    <scope>NUCLEOTIDE SEQUENCE [LARGE SCALE GENOMIC DNA]</scope>
    <source>
        <strain evidence="10">Sp3</strain>
    </source>
</reference>
<dbReference type="PANTHER" id="PTHR45526:SF1">
    <property type="entry name" value="TRANSCRIPTIONAL REGULATORY PROTEIN DCUR-RELATED"/>
    <property type="match status" value="1"/>
</dbReference>
<dbReference type="InterPro" id="IPR013196">
    <property type="entry name" value="HTH_11"/>
</dbReference>
<accession>A0A0B7MJZ9</accession>
<dbReference type="Pfam" id="PF17202">
    <property type="entry name" value="sCache_3_3"/>
    <property type="match status" value="1"/>
</dbReference>
<dbReference type="InterPro" id="IPR029151">
    <property type="entry name" value="Sensor-like_sf"/>
</dbReference>
<keyword evidence="9" id="KW-0418">Kinase</keyword>
<evidence type="ECO:0000256" key="2">
    <source>
        <dbReference type="ARBA" id="ARBA00022475"/>
    </source>
</evidence>
<dbReference type="GO" id="GO:0005886">
    <property type="term" value="C:plasma membrane"/>
    <property type="evidence" value="ECO:0007669"/>
    <property type="project" value="UniProtKB-SubCell"/>
</dbReference>
<keyword evidence="2" id="KW-1003">Cell membrane</keyword>
<evidence type="ECO:0000256" key="4">
    <source>
        <dbReference type="ARBA" id="ARBA00022989"/>
    </source>
</evidence>
<dbReference type="Gene3D" id="1.10.10.10">
    <property type="entry name" value="Winged helix-like DNA-binding domain superfamily/Winged helix DNA-binding domain"/>
    <property type="match status" value="1"/>
</dbReference>
<name>A0A0B7MJZ9_9FIRM</name>
<evidence type="ECO:0000256" key="6">
    <source>
        <dbReference type="SAM" id="Phobius"/>
    </source>
</evidence>
<feature type="transmembrane region" description="Helical" evidence="6">
    <location>
        <begin position="185"/>
        <end position="204"/>
    </location>
</feature>
<evidence type="ECO:0000256" key="1">
    <source>
        <dbReference type="ARBA" id="ARBA00004651"/>
    </source>
</evidence>
<evidence type="ECO:0000256" key="3">
    <source>
        <dbReference type="ARBA" id="ARBA00022692"/>
    </source>
</evidence>
<comment type="subcellular location">
    <subcellularLocation>
        <location evidence="1">Cell membrane</location>
        <topology evidence="1">Multi-pass membrane protein</topology>
    </subcellularLocation>
</comment>
<evidence type="ECO:0000256" key="5">
    <source>
        <dbReference type="ARBA" id="ARBA00023136"/>
    </source>
</evidence>
<dbReference type="OrthoDB" id="9814363at2"/>
<dbReference type="GO" id="GO:0003700">
    <property type="term" value="F:DNA-binding transcription factor activity"/>
    <property type="evidence" value="ECO:0007669"/>
    <property type="project" value="InterPro"/>
</dbReference>
<keyword evidence="10" id="KW-1185">Reference proteome</keyword>
<evidence type="ECO:0000259" key="8">
    <source>
        <dbReference type="Pfam" id="PF17202"/>
    </source>
</evidence>
<dbReference type="GO" id="GO:0016301">
    <property type="term" value="F:kinase activity"/>
    <property type="evidence" value="ECO:0007669"/>
    <property type="project" value="UniProtKB-KW"/>
</dbReference>
<dbReference type="InterPro" id="IPR033463">
    <property type="entry name" value="sCache_3"/>
</dbReference>
<dbReference type="PANTHER" id="PTHR45526">
    <property type="entry name" value="TRANSCRIPTIONAL REGULATORY PROTEIN DPIA"/>
    <property type="match status" value="1"/>
</dbReference>
<keyword evidence="5 6" id="KW-0472">Membrane</keyword>
<dbReference type="AlphaFoldDB" id="A0A0B7MJZ9"/>
<dbReference type="EMBL" id="CDRZ01000282">
    <property type="protein sequence ID" value="CEO90360.1"/>
    <property type="molecule type" value="Genomic_DNA"/>
</dbReference>
<keyword evidence="4 6" id="KW-1133">Transmembrane helix</keyword>
<dbReference type="SUPFAM" id="SSF103190">
    <property type="entry name" value="Sensory domain-like"/>
    <property type="match status" value="1"/>
</dbReference>
<dbReference type="GO" id="GO:0000156">
    <property type="term" value="F:phosphorelay response regulator activity"/>
    <property type="evidence" value="ECO:0007669"/>
    <property type="project" value="TreeGrafter"/>
</dbReference>
<gene>
    <name evidence="9" type="ORF">SSCH_810034</name>
</gene>
<keyword evidence="9" id="KW-0808">Transferase</keyword>
<dbReference type="InterPro" id="IPR036390">
    <property type="entry name" value="WH_DNA-bd_sf"/>
</dbReference>
<dbReference type="InterPro" id="IPR051271">
    <property type="entry name" value="2C-system_Tx_regulators"/>
</dbReference>
<dbReference type="Proteomes" id="UP000046155">
    <property type="component" value="Unassembled WGS sequence"/>
</dbReference>
<feature type="transmembrane region" description="Helical" evidence="6">
    <location>
        <begin position="7"/>
        <end position="29"/>
    </location>
</feature>
<organism evidence="9 10">
    <name type="scientific">Syntrophaceticus schinkii</name>
    <dbReference type="NCBI Taxonomy" id="499207"/>
    <lineage>
        <taxon>Bacteria</taxon>
        <taxon>Bacillati</taxon>
        <taxon>Bacillota</taxon>
        <taxon>Clostridia</taxon>
        <taxon>Thermoanaerobacterales</taxon>
        <taxon>Thermoanaerobacterales Family III. Incertae Sedis</taxon>
        <taxon>Syntrophaceticus</taxon>
    </lineage>
</organism>
<proteinExistence type="predicted"/>
<feature type="domain" description="Single cache" evidence="8">
    <location>
        <begin position="75"/>
        <end position="178"/>
    </location>
</feature>